<dbReference type="EMBL" id="JAMDLZ010000017">
    <property type="protein sequence ID" value="MCY9547302.1"/>
    <property type="molecule type" value="Genomic_DNA"/>
</dbReference>
<accession>A0ABT4ENR3</accession>
<name>A0ABT4ENR3_9BACI</name>
<evidence type="ECO:0000313" key="2">
    <source>
        <dbReference type="EMBL" id="MCY9547302.1"/>
    </source>
</evidence>
<sequence>MNTNLKKTLFIFSTLIVTLIIVPVLFNFLFLWESGWSKGDTSDWFTLYGNIIGGLIGGFFTYLALLLTINDQKNSKKEDMRPRIDIPYQTIEFMDAGDEDYSKQIAIELNNVGGSLAKNIECSLSLVNLEETIAELNKVKNHLNVDIVNVTNVFNKKRGFNMVAQTEYGEHKAMGNIYTEYNSEFLGNCIPLVLNYEAKSIYLLKSNVSRWLNFIVKNRFYAEDYYNENETIDFNLEVKYSSEYGEFSDTFRLEWKHNGNWLEKDGQIKYIYLLKSSKV</sequence>
<keyword evidence="1" id="KW-0472">Membrane</keyword>
<dbReference type="RefSeq" id="WP_268637382.1">
    <property type="nucleotide sequence ID" value="NZ_JAMDLZ010000017.1"/>
</dbReference>
<dbReference type="Proteomes" id="UP001527052">
    <property type="component" value="Unassembled WGS sequence"/>
</dbReference>
<feature type="transmembrane region" description="Helical" evidence="1">
    <location>
        <begin position="44"/>
        <end position="67"/>
    </location>
</feature>
<feature type="transmembrane region" description="Helical" evidence="1">
    <location>
        <begin position="9"/>
        <end position="32"/>
    </location>
</feature>
<protein>
    <submittedName>
        <fullName evidence="2">Uncharacterized protein</fullName>
    </submittedName>
</protein>
<proteinExistence type="predicted"/>
<organism evidence="2 3">
    <name type="scientific">Lysinibacillus xylanilyticus</name>
    <dbReference type="NCBI Taxonomy" id="582475"/>
    <lineage>
        <taxon>Bacteria</taxon>
        <taxon>Bacillati</taxon>
        <taxon>Bacillota</taxon>
        <taxon>Bacilli</taxon>
        <taxon>Bacillales</taxon>
        <taxon>Bacillaceae</taxon>
        <taxon>Lysinibacillus</taxon>
    </lineage>
</organism>
<gene>
    <name evidence="2" type="ORF">M5W82_10070</name>
</gene>
<keyword evidence="3" id="KW-1185">Reference proteome</keyword>
<evidence type="ECO:0000256" key="1">
    <source>
        <dbReference type="SAM" id="Phobius"/>
    </source>
</evidence>
<reference evidence="2 3" key="1">
    <citation type="submission" date="2022-05" db="EMBL/GenBank/DDBJ databases">
        <title>Genome Sequencing of Bee-Associated Microbes.</title>
        <authorList>
            <person name="Dunlap C."/>
        </authorList>
    </citation>
    <scope>NUCLEOTIDE SEQUENCE [LARGE SCALE GENOMIC DNA]</scope>
    <source>
        <strain evidence="2 3">NRRL BD-083</strain>
    </source>
</reference>
<comment type="caution">
    <text evidence="2">The sequence shown here is derived from an EMBL/GenBank/DDBJ whole genome shotgun (WGS) entry which is preliminary data.</text>
</comment>
<keyword evidence="1" id="KW-1133">Transmembrane helix</keyword>
<evidence type="ECO:0000313" key="3">
    <source>
        <dbReference type="Proteomes" id="UP001527052"/>
    </source>
</evidence>
<keyword evidence="1" id="KW-0812">Transmembrane</keyword>